<comment type="similarity">
    <text evidence="2 9">Belongs to the glucose-1-phosphate thymidylyltransferase family.</text>
</comment>
<dbReference type="FunFam" id="3.90.550.10:FF:000023">
    <property type="entry name" value="Glucose-1-phosphate thymidylyltransferase"/>
    <property type="match status" value="1"/>
</dbReference>
<evidence type="ECO:0000313" key="12">
    <source>
        <dbReference type="Proteomes" id="UP000196531"/>
    </source>
</evidence>
<dbReference type="PANTHER" id="PTHR43532:SF1">
    <property type="entry name" value="GLUCOSE-1-PHOSPHATE THYMIDYLYLTRANSFERASE 1"/>
    <property type="match status" value="1"/>
</dbReference>
<evidence type="ECO:0000259" key="10">
    <source>
        <dbReference type="Pfam" id="PF00483"/>
    </source>
</evidence>
<feature type="domain" description="Nucleotidyl transferase" evidence="10">
    <location>
        <begin position="2"/>
        <end position="242"/>
    </location>
</feature>
<comment type="cofactor">
    <cofactor evidence="1">
        <name>Mg(2+)</name>
        <dbReference type="ChEBI" id="CHEBI:18420"/>
    </cofactor>
</comment>
<dbReference type="Proteomes" id="UP000196531">
    <property type="component" value="Unassembled WGS sequence"/>
</dbReference>
<dbReference type="Pfam" id="PF00483">
    <property type="entry name" value="NTP_transferase"/>
    <property type="match status" value="1"/>
</dbReference>
<dbReference type="EC" id="2.7.7.24" evidence="3 9"/>
<evidence type="ECO:0000256" key="5">
    <source>
        <dbReference type="ARBA" id="ARBA00022695"/>
    </source>
</evidence>
<dbReference type="EMBL" id="MAAO01000004">
    <property type="protein sequence ID" value="OUR98801.1"/>
    <property type="molecule type" value="Genomic_DNA"/>
</dbReference>
<evidence type="ECO:0000256" key="4">
    <source>
        <dbReference type="ARBA" id="ARBA00022679"/>
    </source>
</evidence>
<evidence type="ECO:0000256" key="3">
    <source>
        <dbReference type="ARBA" id="ARBA00012461"/>
    </source>
</evidence>
<proteinExistence type="inferred from homology"/>
<dbReference type="GO" id="GO:0008879">
    <property type="term" value="F:glucose-1-phosphate thymidylyltransferase activity"/>
    <property type="evidence" value="ECO:0007669"/>
    <property type="project" value="UniProtKB-EC"/>
</dbReference>
<dbReference type="Gene3D" id="3.90.550.10">
    <property type="entry name" value="Spore Coat Polysaccharide Biosynthesis Protein SpsA, Chain A"/>
    <property type="match status" value="1"/>
</dbReference>
<keyword evidence="5 9" id="KW-0548">Nucleotidyltransferase</keyword>
<evidence type="ECO:0000256" key="6">
    <source>
        <dbReference type="ARBA" id="ARBA00022723"/>
    </source>
</evidence>
<dbReference type="GO" id="GO:0046872">
    <property type="term" value="F:metal ion binding"/>
    <property type="evidence" value="ECO:0007669"/>
    <property type="project" value="UniProtKB-KW"/>
</dbReference>
<evidence type="ECO:0000313" key="11">
    <source>
        <dbReference type="EMBL" id="OUR98801.1"/>
    </source>
</evidence>
<comment type="caution">
    <text evidence="11">The sequence shown here is derived from an EMBL/GenBank/DDBJ whole genome shotgun (WGS) entry which is preliminary data.</text>
</comment>
<comment type="catalytic activity">
    <reaction evidence="8 9">
        <text>dTTP + alpha-D-glucose 1-phosphate + H(+) = dTDP-alpha-D-glucose + diphosphate</text>
        <dbReference type="Rhea" id="RHEA:15225"/>
        <dbReference type="ChEBI" id="CHEBI:15378"/>
        <dbReference type="ChEBI" id="CHEBI:33019"/>
        <dbReference type="ChEBI" id="CHEBI:37568"/>
        <dbReference type="ChEBI" id="CHEBI:57477"/>
        <dbReference type="ChEBI" id="CHEBI:58601"/>
        <dbReference type="EC" id="2.7.7.24"/>
    </reaction>
</comment>
<keyword evidence="7 9" id="KW-0460">Magnesium</keyword>
<gene>
    <name evidence="11" type="ORF">A9Q84_05145</name>
</gene>
<sequence length="294" mass="32849">MKGIILAGGAGSRLYPMTAVQTKQLQPIYDKPMIYYPLSFLMLGGIKDILIITTAQDQPQFKRLLGNGAKLGINIEYVIQDKPTGIPDAFTLGEEFIGDGDVCLTLGDNLFYGDLTFFREALTAHEKRDVRDEARVFAYSVSDPERYGVVEFNSKNGKVLSIEEKPDQPKSSYAIPGLYIFDNSIIEKTKKLTPSPRGETEIVDLINNYLDSEKLKVSIITRGVAWIDTGTPASLLDASVYVAAIEQRQGLKIACLEEVAYRMNFISRRELESLTDALPNSPYRDYLKKLLDDI</sequence>
<dbReference type="InterPro" id="IPR005835">
    <property type="entry name" value="NTP_transferase_dom"/>
</dbReference>
<evidence type="ECO:0000256" key="2">
    <source>
        <dbReference type="ARBA" id="ARBA00010480"/>
    </source>
</evidence>
<reference evidence="12" key="1">
    <citation type="journal article" date="2017" name="Proc. Natl. Acad. Sci. U.S.A.">
        <title>Simulation of Deepwater Horizon oil plume reveals substrate specialization within a complex community of hydrocarbon-degraders.</title>
        <authorList>
            <person name="Hu P."/>
            <person name="Dubinsky E.A."/>
            <person name="Probst A.J."/>
            <person name="Wang J."/>
            <person name="Sieber C.M.K."/>
            <person name="Tom L.M."/>
            <person name="Gardinali P."/>
            <person name="Banfield J.F."/>
            <person name="Atlas R.M."/>
            <person name="Andersen G.L."/>
        </authorList>
    </citation>
    <scope>NUCLEOTIDE SEQUENCE [LARGE SCALE GENOMIC DNA]</scope>
</reference>
<organism evidence="11 12">
    <name type="scientific">Halobacteriovorax marinus</name>
    <dbReference type="NCBI Taxonomy" id="97084"/>
    <lineage>
        <taxon>Bacteria</taxon>
        <taxon>Pseudomonadati</taxon>
        <taxon>Bdellovibrionota</taxon>
        <taxon>Bacteriovoracia</taxon>
        <taxon>Bacteriovoracales</taxon>
        <taxon>Halobacteriovoraceae</taxon>
        <taxon>Halobacteriovorax</taxon>
    </lineage>
</organism>
<evidence type="ECO:0000256" key="8">
    <source>
        <dbReference type="ARBA" id="ARBA00049336"/>
    </source>
</evidence>
<dbReference type="NCBIfam" id="TIGR01207">
    <property type="entry name" value="rmlA"/>
    <property type="match status" value="1"/>
</dbReference>
<name>A0A1Y5FB14_9BACT</name>
<dbReference type="InterPro" id="IPR005907">
    <property type="entry name" value="G1P_thy_trans_s"/>
</dbReference>
<dbReference type="AlphaFoldDB" id="A0A1Y5FB14"/>
<evidence type="ECO:0000256" key="7">
    <source>
        <dbReference type="ARBA" id="ARBA00022842"/>
    </source>
</evidence>
<dbReference type="PANTHER" id="PTHR43532">
    <property type="entry name" value="GLUCOSE-1-PHOSPHATE THYMIDYLYLTRANSFERASE"/>
    <property type="match status" value="1"/>
</dbReference>
<comment type="function">
    <text evidence="9">Catalyzes the formation of dTDP-glucose, from dTTP and glucose 1-phosphate, as well as its pyrophosphorolysis.</text>
</comment>
<evidence type="ECO:0000256" key="1">
    <source>
        <dbReference type="ARBA" id="ARBA00001946"/>
    </source>
</evidence>
<protein>
    <recommendedName>
        <fullName evidence="3 9">Glucose-1-phosphate thymidylyltransferase</fullName>
        <ecNumber evidence="3 9">2.7.7.24</ecNumber>
    </recommendedName>
</protein>
<dbReference type="InterPro" id="IPR029044">
    <property type="entry name" value="Nucleotide-diphossugar_trans"/>
</dbReference>
<keyword evidence="4 9" id="KW-0808">Transferase</keyword>
<accession>A0A1Y5FB14</accession>
<evidence type="ECO:0000256" key="9">
    <source>
        <dbReference type="RuleBase" id="RU003706"/>
    </source>
</evidence>
<keyword evidence="6 9" id="KW-0479">Metal-binding</keyword>
<dbReference type="SUPFAM" id="SSF53448">
    <property type="entry name" value="Nucleotide-diphospho-sugar transferases"/>
    <property type="match status" value="1"/>
</dbReference>